<evidence type="ECO:0000256" key="1">
    <source>
        <dbReference type="ARBA" id="ARBA00022617"/>
    </source>
</evidence>
<evidence type="ECO:0000313" key="7">
    <source>
        <dbReference type="EMBL" id="GAA4807205.1"/>
    </source>
</evidence>
<accession>A0ABP9CFH0</accession>
<dbReference type="Pfam" id="PF00034">
    <property type="entry name" value="Cytochrom_C"/>
    <property type="match status" value="1"/>
</dbReference>
<evidence type="ECO:0000256" key="3">
    <source>
        <dbReference type="ARBA" id="ARBA00023004"/>
    </source>
</evidence>
<dbReference type="InterPro" id="IPR051459">
    <property type="entry name" value="Cytochrome_c-type_DH"/>
</dbReference>
<dbReference type="PANTHER" id="PTHR35008:SF4">
    <property type="entry name" value="BLL4482 PROTEIN"/>
    <property type="match status" value="1"/>
</dbReference>
<proteinExistence type="predicted"/>
<evidence type="ECO:0000259" key="6">
    <source>
        <dbReference type="PROSITE" id="PS51007"/>
    </source>
</evidence>
<dbReference type="RefSeq" id="WP_345234963.1">
    <property type="nucleotide sequence ID" value="NZ_BAABIQ010000044.1"/>
</dbReference>
<name>A0ABP9CFH0_9SPHI</name>
<evidence type="ECO:0000256" key="5">
    <source>
        <dbReference type="SAM" id="MobiDB-lite"/>
    </source>
</evidence>
<sequence>MESNKLFYYFLSIVLGGTIAGCNGHQETGQQKEQQELSASAPHPNVEETPTLTGNLLAGKKVYEDYCLTCHQSNGGGVPNLNPPLKGTAYVLGDKERLIGIVLKGSNEGLEINGETFDNAMPPHNFLSDEAIAQVLSYVRTSFGNQTDTIRVNEVKTVRAKLK</sequence>
<evidence type="ECO:0000313" key="8">
    <source>
        <dbReference type="Proteomes" id="UP001501411"/>
    </source>
</evidence>
<dbReference type="PROSITE" id="PS51257">
    <property type="entry name" value="PROKAR_LIPOPROTEIN"/>
    <property type="match status" value="1"/>
</dbReference>
<feature type="compositionally biased region" description="Polar residues" evidence="5">
    <location>
        <begin position="25"/>
        <end position="38"/>
    </location>
</feature>
<keyword evidence="1 4" id="KW-0349">Heme</keyword>
<keyword evidence="3 4" id="KW-0408">Iron</keyword>
<dbReference type="InterPro" id="IPR009056">
    <property type="entry name" value="Cyt_c-like_dom"/>
</dbReference>
<dbReference type="Proteomes" id="UP001501411">
    <property type="component" value="Unassembled WGS sequence"/>
</dbReference>
<feature type="domain" description="Cytochrome c" evidence="6">
    <location>
        <begin position="54"/>
        <end position="143"/>
    </location>
</feature>
<comment type="caution">
    <text evidence="7">The sequence shown here is derived from an EMBL/GenBank/DDBJ whole genome shotgun (WGS) entry which is preliminary data.</text>
</comment>
<evidence type="ECO:0000256" key="4">
    <source>
        <dbReference type="PROSITE-ProRule" id="PRU00433"/>
    </source>
</evidence>
<keyword evidence="8" id="KW-1185">Reference proteome</keyword>
<dbReference type="Gene3D" id="1.10.760.10">
    <property type="entry name" value="Cytochrome c-like domain"/>
    <property type="match status" value="1"/>
</dbReference>
<dbReference type="PANTHER" id="PTHR35008">
    <property type="entry name" value="BLL4482 PROTEIN-RELATED"/>
    <property type="match status" value="1"/>
</dbReference>
<protein>
    <recommendedName>
        <fullName evidence="6">Cytochrome c domain-containing protein</fullName>
    </recommendedName>
</protein>
<dbReference type="InterPro" id="IPR036909">
    <property type="entry name" value="Cyt_c-like_dom_sf"/>
</dbReference>
<reference evidence="8" key="1">
    <citation type="journal article" date="2019" name="Int. J. Syst. Evol. Microbiol.">
        <title>The Global Catalogue of Microorganisms (GCM) 10K type strain sequencing project: providing services to taxonomists for standard genome sequencing and annotation.</title>
        <authorList>
            <consortium name="The Broad Institute Genomics Platform"/>
            <consortium name="The Broad Institute Genome Sequencing Center for Infectious Disease"/>
            <person name="Wu L."/>
            <person name="Ma J."/>
        </authorList>
    </citation>
    <scope>NUCLEOTIDE SEQUENCE [LARGE SCALE GENOMIC DNA]</scope>
    <source>
        <strain evidence="8">JCM 18200</strain>
    </source>
</reference>
<feature type="region of interest" description="Disordered" evidence="5">
    <location>
        <begin position="25"/>
        <end position="50"/>
    </location>
</feature>
<organism evidence="7 8">
    <name type="scientific">Olivibacter ginsenosidimutans</name>
    <dbReference type="NCBI Taxonomy" id="1176537"/>
    <lineage>
        <taxon>Bacteria</taxon>
        <taxon>Pseudomonadati</taxon>
        <taxon>Bacteroidota</taxon>
        <taxon>Sphingobacteriia</taxon>
        <taxon>Sphingobacteriales</taxon>
        <taxon>Sphingobacteriaceae</taxon>
        <taxon>Olivibacter</taxon>
    </lineage>
</organism>
<dbReference type="EMBL" id="BAABIQ010000044">
    <property type="protein sequence ID" value="GAA4807205.1"/>
    <property type="molecule type" value="Genomic_DNA"/>
</dbReference>
<dbReference type="SUPFAM" id="SSF46626">
    <property type="entry name" value="Cytochrome c"/>
    <property type="match status" value="1"/>
</dbReference>
<gene>
    <name evidence="7" type="ORF">GCM10023231_40490</name>
</gene>
<dbReference type="PROSITE" id="PS51007">
    <property type="entry name" value="CYTC"/>
    <property type="match status" value="1"/>
</dbReference>
<evidence type="ECO:0000256" key="2">
    <source>
        <dbReference type="ARBA" id="ARBA00022723"/>
    </source>
</evidence>
<keyword evidence="2 4" id="KW-0479">Metal-binding</keyword>